<accession>A0A0J5P4J0</accession>
<feature type="transmembrane region" description="Helical" evidence="1">
    <location>
        <begin position="112"/>
        <end position="131"/>
    </location>
</feature>
<feature type="transmembrane region" description="Helical" evidence="1">
    <location>
        <begin position="82"/>
        <end position="106"/>
    </location>
</feature>
<organism evidence="4 5">
    <name type="scientific">Muribacter muris</name>
    <dbReference type="NCBI Taxonomy" id="67855"/>
    <lineage>
        <taxon>Bacteria</taxon>
        <taxon>Pseudomonadati</taxon>
        <taxon>Pseudomonadota</taxon>
        <taxon>Gammaproteobacteria</taxon>
        <taxon>Pasteurellales</taxon>
        <taxon>Pasteurellaceae</taxon>
        <taxon>Muribacter</taxon>
    </lineage>
</organism>
<sequence length="206" mass="22512">MWELIFVPQTQIFGIAIMVMLLLGILEVISLLLGGSNDWLDNLLPDSLADHIHPDVALDTADAGLFIRFLSWLYIGKLPLLMLMVLFFALFGIVGYSLQALIYALFGGYLNMWLAALLSWGLCLPLVRWSAGGLYRIMPKDETTAIDVDSLIGAVATVVLGTATSGSPAQARVKDKYQQQHYILVEPDDDGELTQGDSILGAVLDN</sequence>
<evidence type="ECO:0000256" key="1">
    <source>
        <dbReference type="SAM" id="Phobius"/>
    </source>
</evidence>
<feature type="transmembrane region" description="Helical" evidence="1">
    <location>
        <begin position="12"/>
        <end position="36"/>
    </location>
</feature>
<dbReference type="Pfam" id="PF07290">
    <property type="entry name" value="YqiJ_OB"/>
    <property type="match status" value="1"/>
</dbReference>
<evidence type="ECO:0000313" key="4">
    <source>
        <dbReference type="EMBL" id="KMK51343.1"/>
    </source>
</evidence>
<feature type="domain" description="Inner membrane protein YqiJ OB-fold" evidence="2">
    <location>
        <begin position="150"/>
        <end position="200"/>
    </location>
</feature>
<evidence type="ECO:0000259" key="3">
    <source>
        <dbReference type="Pfam" id="PF21001"/>
    </source>
</evidence>
<gene>
    <name evidence="4" type="ORF">RO21_06915</name>
</gene>
<evidence type="ECO:0008006" key="6">
    <source>
        <dbReference type="Google" id="ProtNLM"/>
    </source>
</evidence>
<dbReference type="RefSeq" id="WP_047977071.1">
    <property type="nucleotide sequence ID" value="NZ_JWIZ01000038.1"/>
</dbReference>
<keyword evidence="5" id="KW-1185">Reference proteome</keyword>
<dbReference type="Pfam" id="PF21001">
    <property type="entry name" value="YqiJ_N"/>
    <property type="match status" value="1"/>
</dbReference>
<comment type="caution">
    <text evidence="4">The sequence shown here is derived from an EMBL/GenBank/DDBJ whole genome shotgun (WGS) entry which is preliminary data.</text>
</comment>
<evidence type="ECO:0000259" key="2">
    <source>
        <dbReference type="Pfam" id="PF07290"/>
    </source>
</evidence>
<proteinExistence type="predicted"/>
<dbReference type="EMBL" id="JWIZ01000038">
    <property type="protein sequence ID" value="KMK51343.1"/>
    <property type="molecule type" value="Genomic_DNA"/>
</dbReference>
<dbReference type="InterPro" id="IPR048376">
    <property type="entry name" value="YqiJ_N"/>
</dbReference>
<dbReference type="AlphaFoldDB" id="A0A0J5P4J0"/>
<keyword evidence="1" id="KW-0472">Membrane</keyword>
<feature type="domain" description="Inner membrane protein YqiJ N-terminal" evidence="3">
    <location>
        <begin position="12"/>
        <end position="128"/>
    </location>
</feature>
<reference evidence="4 5" key="1">
    <citation type="submission" date="2014-12" db="EMBL/GenBank/DDBJ databases">
        <title>Reclassification of Actinobacillus muris as Muribacter muris.</title>
        <authorList>
            <person name="Christensen H."/>
            <person name="Nicklas W."/>
            <person name="Bisgaard M."/>
        </authorList>
    </citation>
    <scope>NUCLEOTIDE SEQUENCE [LARGE SCALE GENOMIC DNA]</scope>
    <source>
        <strain evidence="4 5">Ackerman80-443D</strain>
    </source>
</reference>
<dbReference type="PATRIC" id="fig|67855.3.peg.1392"/>
<protein>
    <recommendedName>
        <fullName evidence="6">DUF1449 family protein</fullName>
    </recommendedName>
</protein>
<evidence type="ECO:0000313" key="5">
    <source>
        <dbReference type="Proteomes" id="UP000036270"/>
    </source>
</evidence>
<keyword evidence="1" id="KW-1133">Transmembrane helix</keyword>
<dbReference type="InterPro" id="IPR010840">
    <property type="entry name" value="YqiJ_OB"/>
</dbReference>
<dbReference type="STRING" id="67855.RO21_06915"/>
<dbReference type="Proteomes" id="UP000036270">
    <property type="component" value="Unassembled WGS sequence"/>
</dbReference>
<name>A0A0J5P4J0_9PAST</name>
<keyword evidence="1" id="KW-0812">Transmembrane</keyword>